<evidence type="ECO:0000259" key="17">
    <source>
        <dbReference type="Pfam" id="PF05199"/>
    </source>
</evidence>
<dbReference type="AlphaFoldDB" id="A0A502E8M2"/>
<keyword evidence="7" id="KW-0443">Lipid metabolism</keyword>
<dbReference type="InterPro" id="IPR052542">
    <property type="entry name" value="Cholesterol_Oxidase"/>
</dbReference>
<dbReference type="InterPro" id="IPR007867">
    <property type="entry name" value="GMC_OxRtase_C"/>
</dbReference>
<name>A0A502E8M2_9MYCO</name>
<dbReference type="GO" id="GO:0016995">
    <property type="term" value="F:cholesterol oxidase activity"/>
    <property type="evidence" value="ECO:0007669"/>
    <property type="project" value="UniProtKB-EC"/>
</dbReference>
<dbReference type="PANTHER" id="PTHR47470">
    <property type="entry name" value="CHOLESTEROL OXIDASE"/>
    <property type="match status" value="1"/>
</dbReference>
<sequence>MEFDLGRVPEHTDYLVIGSGFGGSVMAGTLARKGRRVCLLERGKAYPPGSFPRTPDGMAKNFWDPSNGLHGMFNVWSFDHVDAIVSSGLGGGSLIYANVMLEKPAEWFTQPMPGGAVSEKWSFDGDDLAEHYSAVKDFLGVDTMPEELAAEYSPKTLRFLDAATFSDAIGREAKYAPLAVRFRDASGIPAVGAPLRRERYGSIYGNPRRTTCRMIGECNIGCNEGAKNSMDHTYLSLAHSKGATIHVRTEVRTIALLEGAPGGYRFEVSYVEHPDWADGIERDTSCVSVRKIQAKRVILSAGALGTTYLMLKNRNGLKVPTTSPVGERFCDNGDHLGVALPVRDTQDYAANKGPVITAYREFETTPSSDGVWPPVRMYLQDGGVPTIMVWVLKTIEVPGLVGGLLGAGMSYWWQRVTNTNDNNVSAEASRIMSGSPPIARSLPILAMGEDVADGRLHLNSDGVLVNSWTPEGSQAHFIAVRRKVNALLRHLGARVKKNPDVKTTRTITVHPLGGCPADTSQFNGVVDSFGRVHGVPGLWIADGSVMPGPVGANPSLTIAAFARRAAKKLLRESVDGPPSEPQRPRIAD</sequence>
<evidence type="ECO:0000256" key="7">
    <source>
        <dbReference type="ARBA" id="ARBA00023098"/>
    </source>
</evidence>
<evidence type="ECO:0000256" key="10">
    <source>
        <dbReference type="ARBA" id="ARBA00023235"/>
    </source>
</evidence>
<dbReference type="SUPFAM" id="SSF51905">
    <property type="entry name" value="FAD/NAD(P)-binding domain"/>
    <property type="match status" value="1"/>
</dbReference>
<evidence type="ECO:0000256" key="14">
    <source>
        <dbReference type="ARBA" id="ARBA00049744"/>
    </source>
</evidence>
<evidence type="ECO:0000256" key="13">
    <source>
        <dbReference type="ARBA" id="ARBA00049723"/>
    </source>
</evidence>
<dbReference type="PANTHER" id="PTHR47470:SF1">
    <property type="entry name" value="FAD-DEPENDENT OXIDOREDUCTASE 2 FAD BINDING DOMAIN-CONTAINING PROTEIN"/>
    <property type="match status" value="1"/>
</dbReference>
<keyword evidence="10" id="KW-0413">Isomerase</keyword>
<evidence type="ECO:0000256" key="11">
    <source>
        <dbReference type="ARBA" id="ARBA00038856"/>
    </source>
</evidence>
<evidence type="ECO:0000256" key="9">
    <source>
        <dbReference type="ARBA" id="ARBA00023221"/>
    </source>
</evidence>
<evidence type="ECO:0000256" key="4">
    <source>
        <dbReference type="ARBA" id="ARBA00022630"/>
    </source>
</evidence>
<evidence type="ECO:0000256" key="2">
    <source>
        <dbReference type="ARBA" id="ARBA00010790"/>
    </source>
</evidence>
<keyword evidence="19" id="KW-1185">Reference proteome</keyword>
<gene>
    <name evidence="18" type="ORF">EAH80_18525</name>
</gene>
<dbReference type="OrthoDB" id="517968at2"/>
<reference evidence="18 19" key="1">
    <citation type="journal article" date="2019" name="Environ. Microbiol.">
        <title>Species interactions and distinct microbial communities in high Arctic permafrost affected cryosols are associated with the CH4 and CO2 gas fluxes.</title>
        <authorList>
            <person name="Altshuler I."/>
            <person name="Hamel J."/>
            <person name="Turney S."/>
            <person name="Magnuson E."/>
            <person name="Levesque R."/>
            <person name="Greer C."/>
            <person name="Whyte L.G."/>
        </authorList>
    </citation>
    <scope>NUCLEOTIDE SEQUENCE [LARGE SCALE GENOMIC DNA]</scope>
    <source>
        <strain evidence="18 19">S5.20</strain>
    </source>
</reference>
<comment type="caution">
    <text evidence="18">The sequence shown here is derived from an EMBL/GenBank/DDBJ whole genome shotgun (WGS) entry which is preliminary data.</text>
</comment>
<evidence type="ECO:0000256" key="3">
    <source>
        <dbReference type="ARBA" id="ARBA00022548"/>
    </source>
</evidence>
<dbReference type="Pfam" id="PF00732">
    <property type="entry name" value="GMC_oxred_N"/>
    <property type="match status" value="1"/>
</dbReference>
<accession>A0A502E8M2</accession>
<dbReference type="Pfam" id="PF13450">
    <property type="entry name" value="NAD_binding_8"/>
    <property type="match status" value="1"/>
</dbReference>
<evidence type="ECO:0000256" key="15">
    <source>
        <dbReference type="ARBA" id="ARBA00049778"/>
    </source>
</evidence>
<dbReference type="Proteomes" id="UP000320095">
    <property type="component" value="Unassembled WGS sequence"/>
</dbReference>
<dbReference type="GO" id="GO:0008203">
    <property type="term" value="P:cholesterol metabolic process"/>
    <property type="evidence" value="ECO:0007669"/>
    <property type="project" value="UniProtKB-KW"/>
</dbReference>
<evidence type="ECO:0000256" key="6">
    <source>
        <dbReference type="ARBA" id="ARBA00023002"/>
    </source>
</evidence>
<proteinExistence type="inferred from homology"/>
<dbReference type="InterPro" id="IPR000172">
    <property type="entry name" value="GMC_OxRdtase_N"/>
</dbReference>
<feature type="domain" description="Glucose-methanol-choline oxidoreductase C-terminal" evidence="17">
    <location>
        <begin position="501"/>
        <end position="562"/>
    </location>
</feature>
<comment type="cofactor">
    <cofactor evidence="1">
        <name>FAD</name>
        <dbReference type="ChEBI" id="CHEBI:57692"/>
    </cofactor>
</comment>
<evidence type="ECO:0000256" key="5">
    <source>
        <dbReference type="ARBA" id="ARBA00022827"/>
    </source>
</evidence>
<keyword evidence="6" id="KW-0560">Oxidoreductase</keyword>
<comment type="similarity">
    <text evidence="2">Belongs to the GMC oxidoreductase family.</text>
</comment>
<evidence type="ECO:0000259" key="16">
    <source>
        <dbReference type="Pfam" id="PF00732"/>
    </source>
</evidence>
<keyword evidence="8" id="KW-1207">Sterol metabolism</keyword>
<evidence type="ECO:0000313" key="18">
    <source>
        <dbReference type="EMBL" id="TPG32791.1"/>
    </source>
</evidence>
<evidence type="ECO:0000313" key="19">
    <source>
        <dbReference type="Proteomes" id="UP000320095"/>
    </source>
</evidence>
<organism evidence="18 19">
    <name type="scientific">Mycolicibacterium hodleri</name>
    <dbReference type="NCBI Taxonomy" id="49897"/>
    <lineage>
        <taxon>Bacteria</taxon>
        <taxon>Bacillati</taxon>
        <taxon>Actinomycetota</taxon>
        <taxon>Actinomycetes</taxon>
        <taxon>Mycobacteriales</taxon>
        <taxon>Mycobacteriaceae</taxon>
        <taxon>Mycolicibacterium</taxon>
    </lineage>
</organism>
<dbReference type="GO" id="GO:0004769">
    <property type="term" value="F:steroid Delta-isomerase activity"/>
    <property type="evidence" value="ECO:0007669"/>
    <property type="project" value="UniProtKB-EC"/>
</dbReference>
<dbReference type="EC" id="1.1.3.6" evidence="13"/>
<keyword evidence="4" id="KW-0285">Flavoprotein</keyword>
<dbReference type="EMBL" id="RCZG01000007">
    <property type="protein sequence ID" value="TPG32791.1"/>
    <property type="molecule type" value="Genomic_DNA"/>
</dbReference>
<evidence type="ECO:0000256" key="8">
    <source>
        <dbReference type="ARBA" id="ARBA00023166"/>
    </source>
</evidence>
<dbReference type="Pfam" id="PF05199">
    <property type="entry name" value="GMC_oxred_C"/>
    <property type="match status" value="1"/>
</dbReference>
<evidence type="ECO:0000256" key="1">
    <source>
        <dbReference type="ARBA" id="ARBA00001974"/>
    </source>
</evidence>
<dbReference type="EC" id="5.3.3.1" evidence="11"/>
<dbReference type="RefSeq" id="WP_140693951.1">
    <property type="nucleotide sequence ID" value="NZ_RCZG01000007.1"/>
</dbReference>
<keyword evidence="9" id="KW-0753">Steroid metabolism</keyword>
<keyword evidence="3" id="KW-0153">Cholesterol metabolism</keyword>
<dbReference type="InterPro" id="IPR036188">
    <property type="entry name" value="FAD/NAD-bd_sf"/>
</dbReference>
<dbReference type="GO" id="GO:0050660">
    <property type="term" value="F:flavin adenine dinucleotide binding"/>
    <property type="evidence" value="ECO:0007669"/>
    <property type="project" value="InterPro"/>
</dbReference>
<comment type="pathway">
    <text evidence="12">Steroid metabolism; cholesterol degradation.</text>
</comment>
<dbReference type="Gene3D" id="3.50.50.60">
    <property type="entry name" value="FAD/NAD(P)-binding domain"/>
    <property type="match status" value="3"/>
</dbReference>
<protein>
    <recommendedName>
        <fullName evidence="14">Cholesterol oxidase</fullName>
        <ecNumber evidence="13">1.1.3.6</ecNumber>
        <ecNumber evidence="11">5.3.3.1</ecNumber>
    </recommendedName>
    <alternativeName>
        <fullName evidence="15">Cholesterol isomerase</fullName>
    </alternativeName>
</protein>
<feature type="domain" description="Glucose-methanol-choline oxidoreductase N-terminal" evidence="16">
    <location>
        <begin position="211"/>
        <end position="331"/>
    </location>
</feature>
<keyword evidence="5" id="KW-0274">FAD</keyword>
<evidence type="ECO:0000256" key="12">
    <source>
        <dbReference type="ARBA" id="ARBA00049645"/>
    </source>
</evidence>